<proteinExistence type="predicted"/>
<organism evidence="1">
    <name type="scientific">Timema shepardi</name>
    <name type="common">Walking stick</name>
    <dbReference type="NCBI Taxonomy" id="629360"/>
    <lineage>
        <taxon>Eukaryota</taxon>
        <taxon>Metazoa</taxon>
        <taxon>Ecdysozoa</taxon>
        <taxon>Arthropoda</taxon>
        <taxon>Hexapoda</taxon>
        <taxon>Insecta</taxon>
        <taxon>Pterygota</taxon>
        <taxon>Neoptera</taxon>
        <taxon>Polyneoptera</taxon>
        <taxon>Phasmatodea</taxon>
        <taxon>Timematodea</taxon>
        <taxon>Timematoidea</taxon>
        <taxon>Timematidae</taxon>
        <taxon>Timema</taxon>
    </lineage>
</organism>
<reference evidence="1" key="1">
    <citation type="submission" date="2020-11" db="EMBL/GenBank/DDBJ databases">
        <authorList>
            <person name="Tran Van P."/>
        </authorList>
    </citation>
    <scope>NUCLEOTIDE SEQUENCE</scope>
</reference>
<name>A0A7R9G6M6_TIMSH</name>
<dbReference type="AlphaFoldDB" id="A0A7R9G6M6"/>
<protein>
    <submittedName>
        <fullName evidence="1">Uncharacterized protein</fullName>
    </submittedName>
</protein>
<evidence type="ECO:0000313" key="1">
    <source>
        <dbReference type="EMBL" id="CAD7268044.1"/>
    </source>
</evidence>
<gene>
    <name evidence="1" type="ORF">TSIB3V08_LOCUS12046</name>
</gene>
<dbReference type="EMBL" id="OC011370">
    <property type="protein sequence ID" value="CAD7268044.1"/>
    <property type="molecule type" value="Genomic_DNA"/>
</dbReference>
<accession>A0A7R9G6M6</accession>
<sequence>MTSYRMHFSTLLILIVIGFLFLENDNNVFVLAMFRRRKGKTPFIRRFHNIPNEKKDAERLRVVHIKGYYHKPYDVKRRH</sequence>